<dbReference type="AlphaFoldDB" id="A0A974XPD0"/>
<dbReference type="RefSeq" id="WP_207300887.1">
    <property type="nucleotide sequence ID" value="NZ_CP071444.1"/>
</dbReference>
<feature type="transmembrane region" description="Helical" evidence="1">
    <location>
        <begin position="79"/>
        <end position="100"/>
    </location>
</feature>
<reference evidence="2" key="1">
    <citation type="submission" date="2021-03" db="EMBL/GenBank/DDBJ databases">
        <title>Alkalibacter marinus sp. nov., isolated from tidal flat sediment.</title>
        <authorList>
            <person name="Namirimu T."/>
            <person name="Yang J.-A."/>
            <person name="Yang S.-H."/>
            <person name="Kim Y.-J."/>
            <person name="Kwon K.K."/>
        </authorList>
    </citation>
    <scope>NUCLEOTIDE SEQUENCE</scope>
    <source>
        <strain evidence="2">ES005</strain>
    </source>
</reference>
<evidence type="ECO:0000313" key="2">
    <source>
        <dbReference type="EMBL" id="QSX09556.1"/>
    </source>
</evidence>
<keyword evidence="3" id="KW-1185">Reference proteome</keyword>
<accession>A0A974XPD0</accession>
<keyword evidence="1" id="KW-0472">Membrane</keyword>
<evidence type="ECO:0000313" key="3">
    <source>
        <dbReference type="Proteomes" id="UP000663499"/>
    </source>
</evidence>
<organism evidence="2 3">
    <name type="scientific">Alkalibacter rhizosphaerae</name>
    <dbReference type="NCBI Taxonomy" id="2815577"/>
    <lineage>
        <taxon>Bacteria</taxon>
        <taxon>Bacillati</taxon>
        <taxon>Bacillota</taxon>
        <taxon>Clostridia</taxon>
        <taxon>Eubacteriales</taxon>
        <taxon>Eubacteriaceae</taxon>
        <taxon>Alkalibacter</taxon>
    </lineage>
</organism>
<keyword evidence="1" id="KW-1133">Transmembrane helix</keyword>
<evidence type="ECO:0000256" key="1">
    <source>
        <dbReference type="SAM" id="Phobius"/>
    </source>
</evidence>
<feature type="transmembrane region" description="Helical" evidence="1">
    <location>
        <begin position="43"/>
        <end position="67"/>
    </location>
</feature>
<sequence length="303" mass="35563">MFSNIGETIRKKVKNNKILKLCEYGDNAKGVLLLMVWKKIVKILKIALIFIALTYFSWAFISLKIIPLGVVSEGNRGEWLQWLGSIYSGGIGGLFTYLGVKFTIDKNNEKRDYENKRTVLPLIKIESGVYDYKWTYIQFDFLLTEESKYRERKDIPDTANATICINNVGQRELYDMYISCESDIFVVKNKIHKITPVLYKDDSLQMNFLFYEMGVYDNDNKQNKHNTLISPLNLTIYFKDCYSNWYYQQVAVRLFHNLEKGKSREERALNVSFERAEILSAPIEVEENHLPWVKDNTMELTYH</sequence>
<gene>
    <name evidence="2" type="ORF">J0B03_05700</name>
</gene>
<dbReference type="Proteomes" id="UP000663499">
    <property type="component" value="Chromosome"/>
</dbReference>
<keyword evidence="1" id="KW-0812">Transmembrane</keyword>
<protein>
    <submittedName>
        <fullName evidence="2">Uncharacterized protein</fullName>
    </submittedName>
</protein>
<proteinExistence type="predicted"/>
<dbReference type="EMBL" id="CP071444">
    <property type="protein sequence ID" value="QSX09556.1"/>
    <property type="molecule type" value="Genomic_DNA"/>
</dbReference>
<name>A0A974XPD0_9FIRM</name>
<dbReference type="KEGG" id="alka:J0B03_05700"/>